<dbReference type="GO" id="GO:0008579">
    <property type="term" value="F:JUN kinase phosphatase activity"/>
    <property type="evidence" value="ECO:0007669"/>
    <property type="project" value="TreeGrafter"/>
</dbReference>
<organism evidence="6 7">
    <name type="scientific">Acanthamoeba castellanii (strain ATCC 30010 / Neff)</name>
    <dbReference type="NCBI Taxonomy" id="1257118"/>
    <lineage>
        <taxon>Eukaryota</taxon>
        <taxon>Amoebozoa</taxon>
        <taxon>Discosea</taxon>
        <taxon>Longamoebia</taxon>
        <taxon>Centramoebida</taxon>
        <taxon>Acanthamoebidae</taxon>
        <taxon>Acanthamoeba</taxon>
    </lineage>
</organism>
<protein>
    <submittedName>
        <fullName evidence="6">Dual specificity phosphatase, catalytic domain containing protein</fullName>
    </submittedName>
</protein>
<dbReference type="OMA" id="XNASDIS"/>
<evidence type="ECO:0000256" key="2">
    <source>
        <dbReference type="ARBA" id="ARBA00022912"/>
    </source>
</evidence>
<reference evidence="6 7" key="1">
    <citation type="journal article" date="2013" name="Genome Biol.">
        <title>Genome of Acanthamoeba castellanii highlights extensive lateral gene transfer and early evolution of tyrosine kinase signaling.</title>
        <authorList>
            <person name="Clarke M."/>
            <person name="Lohan A.J."/>
            <person name="Liu B."/>
            <person name="Lagkouvardos I."/>
            <person name="Roy S."/>
            <person name="Zafar N."/>
            <person name="Bertelli C."/>
            <person name="Schilde C."/>
            <person name="Kianianmomeni A."/>
            <person name="Burglin T.R."/>
            <person name="Frech C."/>
            <person name="Turcotte B."/>
            <person name="Kopec K.O."/>
            <person name="Synnott J.M."/>
            <person name="Choo C."/>
            <person name="Paponov I."/>
            <person name="Finkler A."/>
            <person name="Soon Heng Tan C."/>
            <person name="Hutchins A.P."/>
            <person name="Weinmeier T."/>
            <person name="Rattei T."/>
            <person name="Chu J.S."/>
            <person name="Gimenez G."/>
            <person name="Irimia M."/>
            <person name="Rigden D.J."/>
            <person name="Fitzpatrick D.A."/>
            <person name="Lorenzo-Morales J."/>
            <person name="Bateman A."/>
            <person name="Chiu C.H."/>
            <person name="Tang P."/>
            <person name="Hegemann P."/>
            <person name="Fromm H."/>
            <person name="Raoult D."/>
            <person name="Greub G."/>
            <person name="Miranda-Saavedra D."/>
            <person name="Chen N."/>
            <person name="Nash P."/>
            <person name="Ginger M.L."/>
            <person name="Horn M."/>
            <person name="Schaap P."/>
            <person name="Caler L."/>
            <person name="Loftus B."/>
        </authorList>
    </citation>
    <scope>NUCLEOTIDE SEQUENCE [LARGE SCALE GENOMIC DNA]</scope>
    <source>
        <strain evidence="6 7">Neff</strain>
    </source>
</reference>
<dbReference type="InterPro" id="IPR016130">
    <property type="entry name" value="Tyr_Pase_AS"/>
</dbReference>
<feature type="domain" description="Tyrosine specific protein phosphatases" evidence="5">
    <location>
        <begin position="89"/>
        <end position="148"/>
    </location>
</feature>
<dbReference type="PANTHER" id="PTHR46377:SF1">
    <property type="entry name" value="DUAL SPECIFICITY PROTEIN PHOSPHATASE 19"/>
    <property type="match status" value="1"/>
</dbReference>
<evidence type="ECO:0000313" key="7">
    <source>
        <dbReference type="Proteomes" id="UP000011083"/>
    </source>
</evidence>
<evidence type="ECO:0000259" key="5">
    <source>
        <dbReference type="PROSITE" id="PS50056"/>
    </source>
</evidence>
<dbReference type="PROSITE" id="PS50056">
    <property type="entry name" value="TYR_PHOSPHATASE_2"/>
    <property type="match status" value="1"/>
</dbReference>
<dbReference type="VEuPathDB" id="AmoebaDB:ACA1_178530"/>
<accession>L8GSL7</accession>
<dbReference type="Pfam" id="PF00782">
    <property type="entry name" value="DSPc"/>
    <property type="match status" value="1"/>
</dbReference>
<dbReference type="SMART" id="SM00195">
    <property type="entry name" value="DSPc"/>
    <property type="match status" value="1"/>
</dbReference>
<dbReference type="GeneID" id="14916799"/>
<keyword evidence="1" id="KW-0378">Hydrolase</keyword>
<dbReference type="STRING" id="1257118.L8GSL7"/>
<dbReference type="PANTHER" id="PTHR46377">
    <property type="entry name" value="DUAL SPECIFICITY PROTEIN PHOSPHATASE 19"/>
    <property type="match status" value="1"/>
</dbReference>
<feature type="region of interest" description="Disordered" evidence="3">
    <location>
        <begin position="1"/>
        <end position="25"/>
    </location>
</feature>
<sequence length="180" mass="19167">MKKAGSKAVPTARGGPKGKAVPGKKLREPAEVQAGLFMGSQRSSGNVDYLRSLNITHILSVGVDTLHPTEFTHKRIKGLQDADTSDLLSRLPECIAFIEEALQAGSGVLVHCQGGISRSAAVVVGFLVHSNRDLSANEALALLHQSRPTARPRPAFLEQVEAYRRSLLATASAQPPPTTK</sequence>
<name>L8GSL7_ACACF</name>
<keyword evidence="2" id="KW-0904">Protein phosphatase</keyword>
<evidence type="ECO:0000256" key="3">
    <source>
        <dbReference type="SAM" id="MobiDB-lite"/>
    </source>
</evidence>
<evidence type="ECO:0000256" key="1">
    <source>
        <dbReference type="ARBA" id="ARBA00022801"/>
    </source>
</evidence>
<dbReference type="CDD" id="cd14498">
    <property type="entry name" value="DSP"/>
    <property type="match status" value="1"/>
</dbReference>
<dbReference type="InterPro" id="IPR000340">
    <property type="entry name" value="Dual-sp_phosphatase_cat-dom"/>
</dbReference>
<dbReference type="KEGG" id="acan:ACA1_178530"/>
<gene>
    <name evidence="6" type="ORF">ACA1_178530</name>
</gene>
<dbReference type="InterPro" id="IPR029021">
    <property type="entry name" value="Prot-tyrosine_phosphatase-like"/>
</dbReference>
<keyword evidence="7" id="KW-1185">Reference proteome</keyword>
<dbReference type="RefSeq" id="XP_004338207.1">
    <property type="nucleotide sequence ID" value="XM_004338159.1"/>
</dbReference>
<dbReference type="OrthoDB" id="10252009at2759"/>
<dbReference type="GO" id="GO:0005737">
    <property type="term" value="C:cytoplasm"/>
    <property type="evidence" value="ECO:0007669"/>
    <property type="project" value="TreeGrafter"/>
</dbReference>
<dbReference type="AlphaFoldDB" id="L8GSL7"/>
<dbReference type="Gene3D" id="3.90.190.10">
    <property type="entry name" value="Protein tyrosine phosphatase superfamily"/>
    <property type="match status" value="1"/>
</dbReference>
<dbReference type="PROSITE" id="PS00383">
    <property type="entry name" value="TYR_PHOSPHATASE_1"/>
    <property type="match status" value="1"/>
</dbReference>
<dbReference type="InterPro" id="IPR000387">
    <property type="entry name" value="Tyr_Pase_dom"/>
</dbReference>
<dbReference type="Proteomes" id="UP000011083">
    <property type="component" value="Unassembled WGS sequence"/>
</dbReference>
<proteinExistence type="predicted"/>
<dbReference type="PROSITE" id="PS50054">
    <property type="entry name" value="TYR_PHOSPHATASE_DUAL"/>
    <property type="match status" value="1"/>
</dbReference>
<dbReference type="InterPro" id="IPR020422">
    <property type="entry name" value="TYR_PHOSPHATASE_DUAL_dom"/>
</dbReference>
<dbReference type="SUPFAM" id="SSF52799">
    <property type="entry name" value="(Phosphotyrosine protein) phosphatases II"/>
    <property type="match status" value="1"/>
</dbReference>
<evidence type="ECO:0000313" key="6">
    <source>
        <dbReference type="EMBL" id="ELR16194.1"/>
    </source>
</evidence>
<evidence type="ECO:0000259" key="4">
    <source>
        <dbReference type="PROSITE" id="PS50054"/>
    </source>
</evidence>
<feature type="domain" description="Tyrosine-protein phosphatase" evidence="4">
    <location>
        <begin position="28"/>
        <end position="169"/>
    </location>
</feature>
<dbReference type="EMBL" id="KB008006">
    <property type="protein sequence ID" value="ELR16194.1"/>
    <property type="molecule type" value="Genomic_DNA"/>
</dbReference>